<dbReference type="Gene3D" id="3.30.2230.10">
    <property type="entry name" value="DUSP-like"/>
    <property type="match status" value="1"/>
</dbReference>
<dbReference type="STRING" id="4781.A0A0P1B6R3"/>
<accession>A0A0P1B6R3</accession>
<dbReference type="GeneID" id="36395678"/>
<dbReference type="Pfam" id="PF06337">
    <property type="entry name" value="DUSP"/>
    <property type="match status" value="1"/>
</dbReference>
<keyword evidence="3" id="KW-1185">Reference proteome</keyword>
<name>A0A0P1B6R3_PLAHL</name>
<feature type="domain" description="DUSP" evidence="1">
    <location>
        <begin position="356"/>
        <end position="468"/>
    </location>
</feature>
<protein>
    <submittedName>
        <fullName evidence="2">Peptidase C19, ubiquitin-specific peptidase, DUSP domain</fullName>
    </submittedName>
</protein>
<dbReference type="AlphaFoldDB" id="A0A0P1B6R3"/>
<proteinExistence type="predicted"/>
<evidence type="ECO:0000313" key="3">
    <source>
        <dbReference type="Proteomes" id="UP000054928"/>
    </source>
</evidence>
<dbReference type="OMA" id="WMNRWAL"/>
<dbReference type="InterPro" id="IPR006615">
    <property type="entry name" value="Pept_C19_DUSP"/>
</dbReference>
<organism evidence="2 3">
    <name type="scientific">Plasmopara halstedii</name>
    <name type="common">Downy mildew of sunflower</name>
    <dbReference type="NCBI Taxonomy" id="4781"/>
    <lineage>
        <taxon>Eukaryota</taxon>
        <taxon>Sar</taxon>
        <taxon>Stramenopiles</taxon>
        <taxon>Oomycota</taxon>
        <taxon>Peronosporomycetes</taxon>
        <taxon>Peronosporales</taxon>
        <taxon>Peronosporaceae</taxon>
        <taxon>Plasmopara</taxon>
    </lineage>
</organism>
<evidence type="ECO:0000259" key="1">
    <source>
        <dbReference type="PROSITE" id="PS51283"/>
    </source>
</evidence>
<dbReference type="RefSeq" id="XP_024586849.1">
    <property type="nucleotide sequence ID" value="XM_024718101.1"/>
</dbReference>
<reference evidence="3" key="1">
    <citation type="submission" date="2014-09" db="EMBL/GenBank/DDBJ databases">
        <authorList>
            <person name="Sharma Rahul"/>
            <person name="Thines Marco"/>
        </authorList>
    </citation>
    <scope>NUCLEOTIDE SEQUENCE [LARGE SCALE GENOMIC DNA]</scope>
</reference>
<evidence type="ECO:0000313" key="2">
    <source>
        <dbReference type="EMBL" id="CEG50480.1"/>
    </source>
</evidence>
<sequence>MKLATKLKRACFRKTPEVLFSCMPAGVKPSKLFDAEMDIMTWPTVEIDVPAGPLGILLDGDCLDAAVLDDFAPISPEGALGVVEESGRVPLGSVLVGMNTLDFMHQPRMTLAEIGTVLREGSLLKRRLFFKVPPQVPAVDQITKCCQASDESCLIVGSTKRAMYLSENYEGVDSEQEWSGSLCGGLYKQTTAATARDDSIDSQRTLPGQRYCEFTETIAPFFKPVMRKDLCCFESDEHPYESDMVDRAPKLEDTPDFHGVDNKITDHSVLLRLMSLSDESRAEVVEVDEKNVLHEKTHCNIENRNVSFEFQPSVDLARQSIPATSTAPVVKTIRRISAVSTQRMSLIKAVLPIYTENLVLRRNLELQLIMTYDRREIKSKEFWFVVHADWMSRWAVFVGKEGPEPGPITNHELMIPASSLSADSDQVMTVRSDIKVIKDFRFVNPMVWCLLTDLHGPGDAPPIARFSLDLNSDAPEDVNEVLFEAKGHAKGLATSLRESCQIAM</sequence>
<dbReference type="Proteomes" id="UP000054928">
    <property type="component" value="Unassembled WGS sequence"/>
</dbReference>
<dbReference type="OrthoDB" id="120377at2759"/>
<dbReference type="InterPro" id="IPR035927">
    <property type="entry name" value="DUSP-like_sf"/>
</dbReference>
<dbReference type="SUPFAM" id="SSF143791">
    <property type="entry name" value="DUSP-like"/>
    <property type="match status" value="1"/>
</dbReference>
<dbReference type="SMART" id="SM00695">
    <property type="entry name" value="DUSP"/>
    <property type="match status" value="1"/>
</dbReference>
<dbReference type="GO" id="GO:0004843">
    <property type="term" value="F:cysteine-type deubiquitinase activity"/>
    <property type="evidence" value="ECO:0007669"/>
    <property type="project" value="InterPro"/>
</dbReference>
<dbReference type="EMBL" id="CCYD01000116">
    <property type="protein sequence ID" value="CEG50480.1"/>
    <property type="molecule type" value="Genomic_DNA"/>
</dbReference>
<dbReference type="PROSITE" id="PS51283">
    <property type="entry name" value="DUSP"/>
    <property type="match status" value="1"/>
</dbReference>